<dbReference type="KEGG" id="epe:CI789_23400"/>
<organism evidence="1 2">
    <name type="scientific">Erwinia persicina</name>
    <dbReference type="NCBI Taxonomy" id="55211"/>
    <lineage>
        <taxon>Bacteria</taxon>
        <taxon>Pseudomonadati</taxon>
        <taxon>Pseudomonadota</taxon>
        <taxon>Gammaproteobacteria</taxon>
        <taxon>Enterobacterales</taxon>
        <taxon>Erwiniaceae</taxon>
        <taxon>Erwinia</taxon>
    </lineage>
</organism>
<dbReference type="Proteomes" id="UP000306393">
    <property type="component" value="Unassembled WGS sequence"/>
</dbReference>
<accession>A0A356YMR6</accession>
<evidence type="ECO:0000313" key="1">
    <source>
        <dbReference type="EMBL" id="TKJ84152.1"/>
    </source>
</evidence>
<dbReference type="AlphaFoldDB" id="A0A356YMR6"/>
<proteinExistence type="predicted"/>
<sequence length="68" mass="7566">MGTRKYSRPAPMSAKKWAVSLRMKGVRWRNRELAGGSDIPGITKRKMSGAWPVCSGAQMFILPLNFAI</sequence>
<reference evidence="1 2" key="1">
    <citation type="journal article" date="2019" name="Sci. Rep.">
        <title>Differences in resource use lead to coexistence of seed-transmitted microbial populations.</title>
        <authorList>
            <person name="Torres-Cortes G."/>
            <person name="Garcia B.J."/>
            <person name="Compant S."/>
            <person name="Rezki S."/>
            <person name="Jones P."/>
            <person name="Preveaux A."/>
            <person name="Briand M."/>
            <person name="Roulet A."/>
            <person name="Bouchez O."/>
            <person name="Jacobson D."/>
            <person name="Barret M."/>
        </authorList>
    </citation>
    <scope>NUCLEOTIDE SEQUENCE [LARGE SCALE GENOMIC DNA]</scope>
    <source>
        <strain evidence="1 2">CFBP13511</strain>
    </source>
</reference>
<evidence type="ECO:0000313" key="2">
    <source>
        <dbReference type="Proteomes" id="UP000306393"/>
    </source>
</evidence>
<name>A0A356YMR6_9GAMM</name>
<protein>
    <submittedName>
        <fullName evidence="1">Uncharacterized protein</fullName>
    </submittedName>
</protein>
<comment type="caution">
    <text evidence="1">The sequence shown here is derived from an EMBL/GenBank/DDBJ whole genome shotgun (WGS) entry which is preliminary data.</text>
</comment>
<dbReference type="EMBL" id="QGAC01000029">
    <property type="protein sequence ID" value="TKJ84152.1"/>
    <property type="molecule type" value="Genomic_DNA"/>
</dbReference>
<gene>
    <name evidence="1" type="ORF">EpCFBP13511_21595</name>
</gene>
<dbReference type="STRING" id="1219360.GCA_001571305_04231"/>